<name>A0A1F7FAQ3_UNCRA</name>
<reference evidence="2 3" key="1">
    <citation type="journal article" date="2016" name="Nat. Commun.">
        <title>Thousands of microbial genomes shed light on interconnected biogeochemical processes in an aquifer system.</title>
        <authorList>
            <person name="Anantharaman K."/>
            <person name="Brown C.T."/>
            <person name="Hug L.A."/>
            <person name="Sharon I."/>
            <person name="Castelle C.J."/>
            <person name="Probst A.J."/>
            <person name="Thomas B.C."/>
            <person name="Singh A."/>
            <person name="Wilkins M.J."/>
            <person name="Karaoz U."/>
            <person name="Brodie E.L."/>
            <person name="Williams K.H."/>
            <person name="Hubbard S.S."/>
            <person name="Banfield J.F."/>
        </authorList>
    </citation>
    <scope>NUCLEOTIDE SEQUENCE [LARGE SCALE GENOMIC DNA]</scope>
</reference>
<gene>
    <name evidence="2" type="ORF">A2519_01980</name>
</gene>
<dbReference type="EMBL" id="MFYX01000083">
    <property type="protein sequence ID" value="OGK03740.1"/>
    <property type="molecule type" value="Genomic_DNA"/>
</dbReference>
<keyword evidence="1" id="KW-0472">Membrane</keyword>
<comment type="caution">
    <text evidence="2">The sequence shown here is derived from an EMBL/GenBank/DDBJ whole genome shotgun (WGS) entry which is preliminary data.</text>
</comment>
<evidence type="ECO:0000256" key="1">
    <source>
        <dbReference type="SAM" id="Phobius"/>
    </source>
</evidence>
<evidence type="ECO:0000313" key="3">
    <source>
        <dbReference type="Proteomes" id="UP000179243"/>
    </source>
</evidence>
<protein>
    <recommendedName>
        <fullName evidence="4">Metal-dependent hydrolase</fullName>
    </recommendedName>
</protein>
<accession>A0A1F7FAQ3</accession>
<evidence type="ECO:0000313" key="2">
    <source>
        <dbReference type="EMBL" id="OGK03740.1"/>
    </source>
</evidence>
<feature type="transmembrane region" description="Helical" evidence="1">
    <location>
        <begin position="112"/>
        <end position="129"/>
    </location>
</feature>
<dbReference type="Proteomes" id="UP000179243">
    <property type="component" value="Unassembled WGS sequence"/>
</dbReference>
<feature type="transmembrane region" description="Helical" evidence="1">
    <location>
        <begin position="69"/>
        <end position="92"/>
    </location>
</feature>
<dbReference type="AlphaFoldDB" id="A0A1F7FAQ3"/>
<evidence type="ECO:0008006" key="4">
    <source>
        <dbReference type="Google" id="ProtNLM"/>
    </source>
</evidence>
<proteinExistence type="predicted"/>
<sequence length="145" mass="16677">MSPFRHAAASIVFAGGTYAATRSLTLAAVTLATGVFLDIDHIPEYLLLHDRSLNPRRFLDSEMHLSSKHSFLFFHGFDLITLVFFIFYSAGFRQAAWAGYIGAVQHLVFDTLINPVKSPFTYFLFFRIAKRFRTEKLYFRKSVRL</sequence>
<keyword evidence="1" id="KW-0812">Transmembrane</keyword>
<organism evidence="2 3">
    <name type="scientific">Candidatus Raymondbacteria bacterium RIFOXYD12_FULL_49_13</name>
    <dbReference type="NCBI Taxonomy" id="1817890"/>
    <lineage>
        <taxon>Bacteria</taxon>
        <taxon>Raymondiibacteriota</taxon>
    </lineage>
</organism>
<keyword evidence="1" id="KW-1133">Transmembrane helix</keyword>